<evidence type="ECO:0000313" key="2">
    <source>
        <dbReference type="EMBL" id="GAA4684458.1"/>
    </source>
</evidence>
<feature type="domain" description="Glycosyltransferase 2-like" evidence="1">
    <location>
        <begin position="37"/>
        <end position="199"/>
    </location>
</feature>
<dbReference type="PANTHER" id="PTHR22916">
    <property type="entry name" value="GLYCOSYLTRANSFERASE"/>
    <property type="match status" value="1"/>
</dbReference>
<evidence type="ECO:0000313" key="3">
    <source>
        <dbReference type="Proteomes" id="UP001500621"/>
    </source>
</evidence>
<dbReference type="CDD" id="cd00761">
    <property type="entry name" value="Glyco_tranf_GTA_type"/>
    <property type="match status" value="1"/>
</dbReference>
<dbReference type="InterPro" id="IPR001173">
    <property type="entry name" value="Glyco_trans_2-like"/>
</dbReference>
<keyword evidence="3" id="KW-1185">Reference proteome</keyword>
<accession>A0ABP8W9Z4</accession>
<evidence type="ECO:0000259" key="1">
    <source>
        <dbReference type="Pfam" id="PF00535"/>
    </source>
</evidence>
<dbReference type="InterPro" id="IPR029044">
    <property type="entry name" value="Nucleotide-diphossugar_trans"/>
</dbReference>
<dbReference type="EMBL" id="BAABIM010000002">
    <property type="protein sequence ID" value="GAA4684458.1"/>
    <property type="molecule type" value="Genomic_DNA"/>
</dbReference>
<dbReference type="PANTHER" id="PTHR22916:SF3">
    <property type="entry name" value="UDP-GLCNAC:BETAGAL BETA-1,3-N-ACETYLGLUCOSAMINYLTRANSFERASE-LIKE PROTEIN 1"/>
    <property type="match status" value="1"/>
</dbReference>
<organism evidence="2 3">
    <name type="scientific">Nocardioides nanhaiensis</name>
    <dbReference type="NCBI Taxonomy" id="1476871"/>
    <lineage>
        <taxon>Bacteria</taxon>
        <taxon>Bacillati</taxon>
        <taxon>Actinomycetota</taxon>
        <taxon>Actinomycetes</taxon>
        <taxon>Propionibacteriales</taxon>
        <taxon>Nocardioidaceae</taxon>
        <taxon>Nocardioides</taxon>
    </lineage>
</organism>
<dbReference type="SUPFAM" id="SSF53448">
    <property type="entry name" value="Nucleotide-diphospho-sugar transferases"/>
    <property type="match status" value="1"/>
</dbReference>
<sequence>MLLAGLGLLTVGEPNGHYGAGMTSWLPGRSRRAPLVSVVVPVYRVERYLASCLDTVLASTHANLDVVVVDDGSPDASGEIAEEFARRDPRVRVVHTENRGLGAARNEGVRHARGEYLAFADSDDLVPPAAYEVMLRQARRAGCDFVTGSITRWEGEERVTPPWMRRLHRQRAALLIEQEPELLGDVFAWNKLFRRDFYDGVGLAWPEGVRYEDQPTTTRAYLAARRFGVLPDVVYVWRIRADGSSITQQRASLADLEDRWTTKRMALASVREHGSDRVSKVFHDRVLAGDLHRYFTAIPGCDDDWWRLLQAGVAEMWAERSLTHSGLPPVHRLTGWLVEQDRRDDAAAVMSWVADLGGPAPRVTDREGRVVLAVPPEVLAPGSVPHAALAVRDTEH</sequence>
<proteinExistence type="predicted"/>
<dbReference type="Proteomes" id="UP001500621">
    <property type="component" value="Unassembled WGS sequence"/>
</dbReference>
<comment type="caution">
    <text evidence="2">The sequence shown here is derived from an EMBL/GenBank/DDBJ whole genome shotgun (WGS) entry which is preliminary data.</text>
</comment>
<gene>
    <name evidence="2" type="ORF">GCM10023226_22300</name>
</gene>
<protein>
    <recommendedName>
        <fullName evidence="1">Glycosyltransferase 2-like domain-containing protein</fullName>
    </recommendedName>
</protein>
<dbReference type="Pfam" id="PF00535">
    <property type="entry name" value="Glycos_transf_2"/>
    <property type="match status" value="1"/>
</dbReference>
<dbReference type="Gene3D" id="3.90.550.10">
    <property type="entry name" value="Spore Coat Polysaccharide Biosynthesis Protein SpsA, Chain A"/>
    <property type="match status" value="1"/>
</dbReference>
<reference evidence="3" key="1">
    <citation type="journal article" date="2019" name="Int. J. Syst. Evol. Microbiol.">
        <title>The Global Catalogue of Microorganisms (GCM) 10K type strain sequencing project: providing services to taxonomists for standard genome sequencing and annotation.</title>
        <authorList>
            <consortium name="The Broad Institute Genomics Platform"/>
            <consortium name="The Broad Institute Genome Sequencing Center for Infectious Disease"/>
            <person name="Wu L."/>
            <person name="Ma J."/>
        </authorList>
    </citation>
    <scope>NUCLEOTIDE SEQUENCE [LARGE SCALE GENOMIC DNA]</scope>
    <source>
        <strain evidence="3">JCM 18127</strain>
    </source>
</reference>
<name>A0ABP8W9Z4_9ACTN</name>